<proteinExistence type="predicted"/>
<dbReference type="PANTHER" id="PTHR32305:SF15">
    <property type="entry name" value="PROTEIN RHSA-RELATED"/>
    <property type="match status" value="1"/>
</dbReference>
<dbReference type="Pfam" id="PF14427">
    <property type="entry name" value="Pput2613-deam"/>
    <property type="match status" value="1"/>
</dbReference>
<dbReference type="EMBL" id="JAWRCP010000001">
    <property type="protein sequence ID" value="MDW6093942.1"/>
    <property type="molecule type" value="Genomic_DNA"/>
</dbReference>
<name>A0ABU4IXU6_9VIBR</name>
<accession>A0ABU4IXU6</accession>
<evidence type="ECO:0000313" key="3">
    <source>
        <dbReference type="Proteomes" id="UP001279860"/>
    </source>
</evidence>
<dbReference type="InterPro" id="IPR001826">
    <property type="entry name" value="RHS"/>
</dbReference>
<reference evidence="2 3" key="1">
    <citation type="submission" date="2023-11" db="EMBL/GenBank/DDBJ databases">
        <title>Plant-associative lifestyle of Vibrio porteresiae and its evolutionary dynamics.</title>
        <authorList>
            <person name="Rameshkumar N."/>
            <person name="Kirti K."/>
        </authorList>
    </citation>
    <scope>NUCLEOTIDE SEQUENCE [LARGE SCALE GENOMIC DNA]</scope>
    <source>
        <strain evidence="2 3">MSSRF7</strain>
    </source>
</reference>
<sequence length="247" mass="27353">MITRHDSNRQDLHYIVTDHAGAPQELVSEAGEIEWRGEQALWGKYQQQQFNLKIQRGYLEDAANEALTCDLRYQGQIEDRESGLYYNLNRYYAADSGQYLSPDLIGFAGGLRPQGYVHNPMEWVDPLGLMAFGSGKGTHTANATLFDKEGNIKATGTWQSGNMTPDEAALGFPKSTLATHTEARITKDLGEIASPGDHLVIDGQYPPCNPCKGKMNAFQRDTGASVTYNWSEDGENKVWKAGCKGKK</sequence>
<evidence type="ECO:0000313" key="2">
    <source>
        <dbReference type="EMBL" id="MDW6093942.1"/>
    </source>
</evidence>
<comment type="caution">
    <text evidence="2">The sequence shown here is derived from an EMBL/GenBank/DDBJ whole genome shotgun (WGS) entry which is preliminary data.</text>
</comment>
<evidence type="ECO:0000259" key="1">
    <source>
        <dbReference type="Pfam" id="PF03527"/>
    </source>
</evidence>
<keyword evidence="3" id="KW-1185">Reference proteome</keyword>
<dbReference type="PANTHER" id="PTHR32305">
    <property type="match status" value="1"/>
</dbReference>
<feature type="domain" description="RHS protein conserved region" evidence="1">
    <location>
        <begin position="13"/>
        <end position="48"/>
    </location>
</feature>
<dbReference type="Pfam" id="PF03527">
    <property type="entry name" value="RHS"/>
    <property type="match status" value="1"/>
</dbReference>
<dbReference type="Gene3D" id="2.180.10.10">
    <property type="entry name" value="RHS repeat-associated core"/>
    <property type="match status" value="1"/>
</dbReference>
<dbReference type="InterPro" id="IPR050708">
    <property type="entry name" value="T6SS_VgrG/RHS"/>
</dbReference>
<protein>
    <submittedName>
        <fullName evidence="2">RHS repeat-associated core domain-containing protein</fullName>
    </submittedName>
</protein>
<gene>
    <name evidence="2" type="ORF">SBX64_15490</name>
</gene>
<dbReference type="InterPro" id="IPR027472">
    <property type="entry name" value="Pput2613-NH3ase"/>
</dbReference>
<organism evidence="2 3">
    <name type="scientific">Vibrio rhizosphaerae</name>
    <dbReference type="NCBI Taxonomy" id="398736"/>
    <lineage>
        <taxon>Bacteria</taxon>
        <taxon>Pseudomonadati</taxon>
        <taxon>Pseudomonadota</taxon>
        <taxon>Gammaproteobacteria</taxon>
        <taxon>Vibrionales</taxon>
        <taxon>Vibrionaceae</taxon>
        <taxon>Vibrio</taxon>
    </lineage>
</organism>
<dbReference type="InterPro" id="IPR022385">
    <property type="entry name" value="Rhs_assc_core"/>
</dbReference>
<dbReference type="NCBIfam" id="TIGR03696">
    <property type="entry name" value="Rhs_assc_core"/>
    <property type="match status" value="1"/>
</dbReference>
<dbReference type="Proteomes" id="UP001279860">
    <property type="component" value="Unassembled WGS sequence"/>
</dbReference>